<evidence type="ECO:0000313" key="1">
    <source>
        <dbReference type="EMBL" id="CAK1582824.1"/>
    </source>
</evidence>
<reference evidence="1 2" key="1">
    <citation type="submission" date="2023-11" db="EMBL/GenBank/DDBJ databases">
        <authorList>
            <person name="Hedman E."/>
            <person name="Englund M."/>
            <person name="Stromberg M."/>
            <person name="Nyberg Akerstrom W."/>
            <person name="Nylinder S."/>
            <person name="Jareborg N."/>
            <person name="Kallberg Y."/>
            <person name="Kronander E."/>
        </authorList>
    </citation>
    <scope>NUCLEOTIDE SEQUENCE [LARGE SCALE GENOMIC DNA]</scope>
</reference>
<dbReference type="AlphaFoldDB" id="A0AAV1KJS1"/>
<dbReference type="EMBL" id="CAVLGL010000046">
    <property type="protein sequence ID" value="CAK1582824.1"/>
    <property type="molecule type" value="Genomic_DNA"/>
</dbReference>
<protein>
    <submittedName>
        <fullName evidence="1">Uncharacterized protein</fullName>
    </submittedName>
</protein>
<name>A0AAV1KJS1_9NEOP</name>
<proteinExistence type="predicted"/>
<organism evidence="1 2">
    <name type="scientific">Parnassius mnemosyne</name>
    <name type="common">clouded apollo</name>
    <dbReference type="NCBI Taxonomy" id="213953"/>
    <lineage>
        <taxon>Eukaryota</taxon>
        <taxon>Metazoa</taxon>
        <taxon>Ecdysozoa</taxon>
        <taxon>Arthropoda</taxon>
        <taxon>Hexapoda</taxon>
        <taxon>Insecta</taxon>
        <taxon>Pterygota</taxon>
        <taxon>Neoptera</taxon>
        <taxon>Endopterygota</taxon>
        <taxon>Lepidoptera</taxon>
        <taxon>Glossata</taxon>
        <taxon>Ditrysia</taxon>
        <taxon>Papilionoidea</taxon>
        <taxon>Papilionidae</taxon>
        <taxon>Parnassiinae</taxon>
        <taxon>Parnassini</taxon>
        <taxon>Parnassius</taxon>
        <taxon>Driopa</taxon>
    </lineage>
</organism>
<gene>
    <name evidence="1" type="ORF">PARMNEM_LOCUS4309</name>
</gene>
<accession>A0AAV1KJS1</accession>
<comment type="caution">
    <text evidence="1">The sequence shown here is derived from an EMBL/GenBank/DDBJ whole genome shotgun (WGS) entry which is preliminary data.</text>
</comment>
<evidence type="ECO:0000313" key="2">
    <source>
        <dbReference type="Proteomes" id="UP001314205"/>
    </source>
</evidence>
<keyword evidence="2" id="KW-1185">Reference proteome</keyword>
<sequence>MRSKLTQEKRTILSLMKISFFFYKQLFTLHLKISRLLSKCNELVLNLGDLDRQKKAIDILCVTEHNMKPELEEFLTIPNFTLATIFSRNKRRGGSCILVRKGLKYRV</sequence>
<dbReference type="Proteomes" id="UP001314205">
    <property type="component" value="Unassembled WGS sequence"/>
</dbReference>